<proteinExistence type="predicted"/>
<organism evidence="1 2">
    <name type="scientific">Acrobeloides nanus</name>
    <dbReference type="NCBI Taxonomy" id="290746"/>
    <lineage>
        <taxon>Eukaryota</taxon>
        <taxon>Metazoa</taxon>
        <taxon>Ecdysozoa</taxon>
        <taxon>Nematoda</taxon>
        <taxon>Chromadorea</taxon>
        <taxon>Rhabditida</taxon>
        <taxon>Tylenchina</taxon>
        <taxon>Cephalobomorpha</taxon>
        <taxon>Cephaloboidea</taxon>
        <taxon>Cephalobidae</taxon>
        <taxon>Acrobeloides</taxon>
    </lineage>
</organism>
<keyword evidence="1" id="KW-1185">Reference proteome</keyword>
<protein>
    <submittedName>
        <fullName evidence="2">Uncharacterized protein</fullName>
    </submittedName>
</protein>
<accession>A0A914BYV1</accession>
<evidence type="ECO:0000313" key="1">
    <source>
        <dbReference type="Proteomes" id="UP000887540"/>
    </source>
</evidence>
<name>A0A914BYV1_9BILA</name>
<dbReference type="Proteomes" id="UP000887540">
    <property type="component" value="Unplaced"/>
</dbReference>
<dbReference type="WBParaSite" id="ACRNAN_Path_1316.g5166.t1">
    <property type="protein sequence ID" value="ACRNAN_Path_1316.g5166.t1"/>
    <property type="gene ID" value="ACRNAN_Path_1316.g5166"/>
</dbReference>
<sequence length="180" mass="20955">MLFLSGLGESAEFPELQNYMLSVLPFYDIAEIMDRIGMKDRNSPVHEVIRLCLQPASERYNFKQLMASGLYTHLVKDVMKSFAMEDYSRAIVAYHENRINFIEYKINELRFPDDTNLYTFSMYNFKFIRKKETVCSMKDLNLKAKNILCSADIDPIDQGSTLAKVKLILPKIKNQFSQQP</sequence>
<reference evidence="2" key="1">
    <citation type="submission" date="2022-11" db="UniProtKB">
        <authorList>
            <consortium name="WormBaseParasite"/>
        </authorList>
    </citation>
    <scope>IDENTIFICATION</scope>
</reference>
<evidence type="ECO:0000313" key="2">
    <source>
        <dbReference type="WBParaSite" id="ACRNAN_Path_1316.g5166.t1"/>
    </source>
</evidence>
<dbReference type="AlphaFoldDB" id="A0A914BYV1"/>